<proteinExistence type="predicted"/>
<organism evidence="1">
    <name type="scientific">Siphoviridae sp. ctEkS11</name>
    <dbReference type="NCBI Taxonomy" id="2827272"/>
    <lineage>
        <taxon>Viruses</taxon>
        <taxon>Duplodnaviria</taxon>
        <taxon>Heunggongvirae</taxon>
        <taxon>Uroviricota</taxon>
        <taxon>Caudoviricetes</taxon>
    </lineage>
</organism>
<dbReference type="EMBL" id="BK015807">
    <property type="protein sequence ID" value="DAE26081.1"/>
    <property type="molecule type" value="Genomic_DNA"/>
</dbReference>
<protein>
    <submittedName>
        <fullName evidence="1">Uncharacterized protein</fullName>
    </submittedName>
</protein>
<evidence type="ECO:0000313" key="1">
    <source>
        <dbReference type="EMBL" id="DAE26081.1"/>
    </source>
</evidence>
<reference evidence="1" key="1">
    <citation type="journal article" date="2021" name="Proc. Natl. Acad. Sci. U.S.A.">
        <title>A Catalog of Tens of Thousands of Viruses from Human Metagenomes Reveals Hidden Associations with Chronic Diseases.</title>
        <authorList>
            <person name="Tisza M.J."/>
            <person name="Buck C.B."/>
        </authorList>
    </citation>
    <scope>NUCLEOTIDE SEQUENCE</scope>
    <source>
        <strain evidence="1">CtEkS11</strain>
    </source>
</reference>
<name>A0A8S5R4S6_9CAUD</name>
<accession>A0A8S5R4S6</accession>
<sequence>MVTIGLYSKGTDGQMYTSSFIFHANNNYNILLKRKYNNIY</sequence>